<dbReference type="Pfam" id="PF00106">
    <property type="entry name" value="adh_short"/>
    <property type="match status" value="1"/>
</dbReference>
<dbReference type="GO" id="GO:0016616">
    <property type="term" value="F:oxidoreductase activity, acting on the CH-OH group of donors, NAD or NADP as acceptor"/>
    <property type="evidence" value="ECO:0007669"/>
    <property type="project" value="UniProtKB-ARBA"/>
</dbReference>
<reference evidence="5" key="1">
    <citation type="submission" date="2025-08" db="UniProtKB">
        <authorList>
            <consortium name="RefSeq"/>
        </authorList>
    </citation>
    <scope>IDENTIFICATION</scope>
    <source>
        <strain evidence="5">11010-0011.00</strain>
        <tissue evidence="5">Whole body</tissue>
    </source>
</reference>
<dbReference type="Gene3D" id="3.40.50.720">
    <property type="entry name" value="NAD(P)-binding Rossmann-like Domain"/>
    <property type="match status" value="1"/>
</dbReference>
<dbReference type="InterPro" id="IPR002347">
    <property type="entry name" value="SDR_fam"/>
</dbReference>
<feature type="compositionally biased region" description="Polar residues" evidence="3">
    <location>
        <begin position="214"/>
        <end position="224"/>
    </location>
</feature>
<accession>A0A6J2TSJ2</accession>
<proteinExistence type="inferred from homology"/>
<comment type="similarity">
    <text evidence="1">Belongs to the short-chain dehydrogenases/reductases (SDR) family.</text>
</comment>
<name>A0A6J2TSJ2_DROLE</name>
<organism evidence="4 5">
    <name type="scientific">Drosophila lebanonensis</name>
    <name type="common">Fruit fly</name>
    <name type="synonym">Scaptodrosophila lebanonensis</name>
    <dbReference type="NCBI Taxonomy" id="7225"/>
    <lineage>
        <taxon>Eukaryota</taxon>
        <taxon>Metazoa</taxon>
        <taxon>Ecdysozoa</taxon>
        <taxon>Arthropoda</taxon>
        <taxon>Hexapoda</taxon>
        <taxon>Insecta</taxon>
        <taxon>Pterygota</taxon>
        <taxon>Neoptera</taxon>
        <taxon>Endopterygota</taxon>
        <taxon>Diptera</taxon>
        <taxon>Brachycera</taxon>
        <taxon>Muscomorpha</taxon>
        <taxon>Ephydroidea</taxon>
        <taxon>Drosophilidae</taxon>
        <taxon>Scaptodrosophila</taxon>
    </lineage>
</organism>
<evidence type="ECO:0000256" key="3">
    <source>
        <dbReference type="SAM" id="MobiDB-lite"/>
    </source>
</evidence>
<feature type="compositionally biased region" description="Low complexity" evidence="3">
    <location>
        <begin position="225"/>
        <end position="236"/>
    </location>
</feature>
<dbReference type="GeneID" id="115627851"/>
<dbReference type="SUPFAM" id="SSF51735">
    <property type="entry name" value="NAD(P)-binding Rossmann-fold domains"/>
    <property type="match status" value="1"/>
</dbReference>
<sequence>MERWRDRVAIVTGASAGIGWAIARALIEADLYVVGLARRHERMLELRDSQLGSEEQRKRFTAIACDLSDLDSIRAAFEQVERLPCSRDGVHVLINNAGMASYSRLLDEGNEKALQRTMDVNLMGSVHCAKQTYRLMQPALAAGQACHVINVCSLLGHRIPPHIPGCGFNLYPVAKHALRALNEVLRREFQPHKLLLRLSNISPGLTHTEFSEAASRNSESTAEATPSTKQTTSTSVSVPEFGGAWLQPEDVARGVLFILGSPQHVSVAELLMVPTCEEY</sequence>
<dbReference type="PRINTS" id="PR00081">
    <property type="entry name" value="GDHRDH"/>
</dbReference>
<dbReference type="PANTHER" id="PTHR43115">
    <property type="entry name" value="DEHYDROGENASE/REDUCTASE SDR FAMILY MEMBER 11"/>
    <property type="match status" value="1"/>
</dbReference>
<protein>
    <submittedName>
        <fullName evidence="5">Farnesol dehydrogenase-like</fullName>
    </submittedName>
</protein>
<dbReference type="InterPro" id="IPR036291">
    <property type="entry name" value="NAD(P)-bd_dom_sf"/>
</dbReference>
<dbReference type="AlphaFoldDB" id="A0A6J2TSJ2"/>
<dbReference type="PANTHER" id="PTHR43115:SF4">
    <property type="entry name" value="DEHYDROGENASE_REDUCTASE SDR FAMILY MEMBER 11"/>
    <property type="match status" value="1"/>
</dbReference>
<evidence type="ECO:0000313" key="5">
    <source>
        <dbReference type="RefSeq" id="XP_030379571.1"/>
    </source>
</evidence>
<evidence type="ECO:0000313" key="4">
    <source>
        <dbReference type="Proteomes" id="UP000504634"/>
    </source>
</evidence>
<evidence type="ECO:0000256" key="2">
    <source>
        <dbReference type="ARBA" id="ARBA00023002"/>
    </source>
</evidence>
<feature type="region of interest" description="Disordered" evidence="3">
    <location>
        <begin position="210"/>
        <end position="236"/>
    </location>
</feature>
<dbReference type="FunFam" id="3.40.50.720:FF:000047">
    <property type="entry name" value="NADP-dependent L-serine/L-allo-threonine dehydrogenase"/>
    <property type="match status" value="1"/>
</dbReference>
<gene>
    <name evidence="5" type="primary">LOC115627851</name>
</gene>
<dbReference type="Proteomes" id="UP000504634">
    <property type="component" value="Unplaced"/>
</dbReference>
<evidence type="ECO:0000256" key="1">
    <source>
        <dbReference type="ARBA" id="ARBA00006484"/>
    </source>
</evidence>
<dbReference type="OrthoDB" id="1933717at2759"/>
<dbReference type="RefSeq" id="XP_030379571.1">
    <property type="nucleotide sequence ID" value="XM_030523711.1"/>
</dbReference>
<keyword evidence="4" id="KW-1185">Reference proteome</keyword>
<keyword evidence="2" id="KW-0560">Oxidoreductase</keyword>